<evidence type="ECO:0008006" key="4">
    <source>
        <dbReference type="Google" id="ProtNLM"/>
    </source>
</evidence>
<accession>A0A4V2P871</accession>
<dbReference type="Proteomes" id="UP000294887">
    <property type="component" value="Unassembled WGS sequence"/>
</dbReference>
<keyword evidence="3" id="KW-1185">Reference proteome</keyword>
<keyword evidence="1" id="KW-0732">Signal</keyword>
<name>A0A4V2P871_9GAMM</name>
<dbReference type="EMBL" id="SMFQ01000004">
    <property type="protein sequence ID" value="TCJ84625.1"/>
    <property type="molecule type" value="Genomic_DNA"/>
</dbReference>
<feature type="chain" id="PRO_5020890350" description="Right handed beta helix region" evidence="1">
    <location>
        <begin position="29"/>
        <end position="487"/>
    </location>
</feature>
<sequence length="487" mass="55701">MKHLFRQLNIANSILLIVLFFANSHAYAEEFVTFAKGYAKDNSQFQIEMPSLSSSKLDKINAADIINNNIVFNVFNFQQLSEVLDNATGGEIIVVRSNLRDKRYHYKQKRRFNAPVLILGMLGQNRAPFLENITWENLHNVTISHFKVSNLWDTARNNYSWQIRNSNNVRLSNLHFSDKNNNLVALKRGKLDTILASQSGLLIKQSNNIIIDRTLFTDLFHGVEFHDMNGFYAVANKAVRVASDMFSGGGVNNALFDSNLMHTRTPVFYKQRFRKTQYVHSDMIQLYTSKQKRNNTNITIRNNVSLVGKTPLRNPNLTGWQCFFTRDEKGDSFFGRFRSLPYANIKIINNFCASNQHHGVTLSRGIDNVVAGNFVLLVDQVKNKRQATGSIKVFENKNCRILGNVSNEFEFKNMSNCQITNNINGFKPDYNNIIFNMREAIHSAPQRAAIEVASSSNDLSRFYTNTGLQENPLQYLDYSKLTLVPVF</sequence>
<dbReference type="SUPFAM" id="SSF51126">
    <property type="entry name" value="Pectin lyase-like"/>
    <property type="match status" value="2"/>
</dbReference>
<organism evidence="2 3">
    <name type="scientific">Cocleimonas flava</name>
    <dbReference type="NCBI Taxonomy" id="634765"/>
    <lineage>
        <taxon>Bacteria</taxon>
        <taxon>Pseudomonadati</taxon>
        <taxon>Pseudomonadota</taxon>
        <taxon>Gammaproteobacteria</taxon>
        <taxon>Thiotrichales</taxon>
        <taxon>Thiotrichaceae</taxon>
        <taxon>Cocleimonas</taxon>
    </lineage>
</organism>
<evidence type="ECO:0000313" key="3">
    <source>
        <dbReference type="Proteomes" id="UP000294887"/>
    </source>
</evidence>
<gene>
    <name evidence="2" type="ORF">EV695_2584</name>
</gene>
<reference evidence="2 3" key="1">
    <citation type="submission" date="2019-03" db="EMBL/GenBank/DDBJ databases">
        <title>Genomic Encyclopedia of Type Strains, Phase IV (KMG-IV): sequencing the most valuable type-strain genomes for metagenomic binning, comparative biology and taxonomic classification.</title>
        <authorList>
            <person name="Goeker M."/>
        </authorList>
    </citation>
    <scope>NUCLEOTIDE SEQUENCE [LARGE SCALE GENOMIC DNA]</scope>
    <source>
        <strain evidence="2 3">DSM 24830</strain>
    </source>
</reference>
<comment type="caution">
    <text evidence="2">The sequence shown here is derived from an EMBL/GenBank/DDBJ whole genome shotgun (WGS) entry which is preliminary data.</text>
</comment>
<dbReference type="RefSeq" id="WP_131906373.1">
    <property type="nucleotide sequence ID" value="NZ_BAAAFU010000006.1"/>
</dbReference>
<dbReference type="AlphaFoldDB" id="A0A4V2P871"/>
<proteinExistence type="predicted"/>
<evidence type="ECO:0000256" key="1">
    <source>
        <dbReference type="SAM" id="SignalP"/>
    </source>
</evidence>
<feature type="signal peptide" evidence="1">
    <location>
        <begin position="1"/>
        <end position="28"/>
    </location>
</feature>
<evidence type="ECO:0000313" key="2">
    <source>
        <dbReference type="EMBL" id="TCJ84625.1"/>
    </source>
</evidence>
<protein>
    <recommendedName>
        <fullName evidence="4">Right handed beta helix region</fullName>
    </recommendedName>
</protein>
<dbReference type="InterPro" id="IPR011050">
    <property type="entry name" value="Pectin_lyase_fold/virulence"/>
</dbReference>